<dbReference type="SMART" id="SM00911">
    <property type="entry name" value="HWE_HK"/>
    <property type="match status" value="1"/>
</dbReference>
<protein>
    <recommendedName>
        <fullName evidence="2">histidine kinase</fullName>
        <ecNumber evidence="2">2.7.13.3</ecNumber>
    </recommendedName>
</protein>
<dbReference type="PANTHER" id="PTHR41523">
    <property type="entry name" value="TWO-COMPONENT SYSTEM SENSOR PROTEIN"/>
    <property type="match status" value="1"/>
</dbReference>
<dbReference type="GO" id="GO:0016301">
    <property type="term" value="F:kinase activity"/>
    <property type="evidence" value="ECO:0007669"/>
    <property type="project" value="UniProtKB-KW"/>
</dbReference>
<organism evidence="9 10">
    <name type="scientific">Cereibacter johrii</name>
    <dbReference type="NCBI Taxonomy" id="445629"/>
    <lineage>
        <taxon>Bacteria</taxon>
        <taxon>Pseudomonadati</taxon>
        <taxon>Pseudomonadota</taxon>
        <taxon>Alphaproteobacteria</taxon>
        <taxon>Rhodobacterales</taxon>
        <taxon>Paracoccaceae</taxon>
        <taxon>Cereibacter</taxon>
    </lineage>
</organism>
<dbReference type="Gene3D" id="3.30.565.10">
    <property type="entry name" value="Histidine kinase-like ATPase, C-terminal domain"/>
    <property type="match status" value="1"/>
</dbReference>
<dbReference type="RefSeq" id="WP_069332439.1">
    <property type="nucleotide sequence ID" value="NZ_MABH01000155.1"/>
</dbReference>
<evidence type="ECO:0000256" key="5">
    <source>
        <dbReference type="ARBA" id="ARBA00022741"/>
    </source>
</evidence>
<dbReference type="Pfam" id="PF07536">
    <property type="entry name" value="HWE_HK"/>
    <property type="match status" value="1"/>
</dbReference>
<dbReference type="Pfam" id="PF08448">
    <property type="entry name" value="PAS_4"/>
    <property type="match status" value="1"/>
</dbReference>
<evidence type="ECO:0000256" key="4">
    <source>
        <dbReference type="ARBA" id="ARBA00022679"/>
    </source>
</evidence>
<evidence type="ECO:0000256" key="6">
    <source>
        <dbReference type="ARBA" id="ARBA00022777"/>
    </source>
</evidence>
<keyword evidence="7" id="KW-0067">ATP-binding</keyword>
<dbReference type="Proteomes" id="UP000240800">
    <property type="component" value="Unassembled WGS sequence"/>
</dbReference>
<comment type="catalytic activity">
    <reaction evidence="1">
        <text>ATP + protein L-histidine = ADP + protein N-phospho-L-histidine.</text>
        <dbReference type="EC" id="2.7.13.3"/>
    </reaction>
</comment>
<accession>A0ABX5JHC6</accession>
<dbReference type="InterPro" id="IPR035965">
    <property type="entry name" value="PAS-like_dom_sf"/>
</dbReference>
<dbReference type="SUPFAM" id="SSF55785">
    <property type="entry name" value="PYP-like sensor domain (PAS domain)"/>
    <property type="match status" value="1"/>
</dbReference>
<dbReference type="InterPro" id="IPR036890">
    <property type="entry name" value="HATPase_C_sf"/>
</dbReference>
<keyword evidence="6 9" id="KW-0418">Kinase</keyword>
<dbReference type="InterPro" id="IPR000014">
    <property type="entry name" value="PAS"/>
</dbReference>
<dbReference type="EC" id="2.7.13.3" evidence="2"/>
<evidence type="ECO:0000256" key="2">
    <source>
        <dbReference type="ARBA" id="ARBA00012438"/>
    </source>
</evidence>
<dbReference type="InterPro" id="IPR011102">
    <property type="entry name" value="Sig_transdc_His_kinase_HWE"/>
</dbReference>
<keyword evidence="10" id="KW-1185">Reference proteome</keyword>
<name>A0ABX5JHC6_9RHOB</name>
<keyword evidence="3" id="KW-0597">Phosphoprotein</keyword>
<evidence type="ECO:0000313" key="10">
    <source>
        <dbReference type="Proteomes" id="UP000240800"/>
    </source>
</evidence>
<keyword evidence="4" id="KW-0808">Transferase</keyword>
<dbReference type="CDD" id="cd00130">
    <property type="entry name" value="PAS"/>
    <property type="match status" value="1"/>
</dbReference>
<dbReference type="Gene3D" id="3.30.450.20">
    <property type="entry name" value="PAS domain"/>
    <property type="match status" value="1"/>
</dbReference>
<dbReference type="EMBL" id="PZZW01000001">
    <property type="protein sequence ID" value="PTM81454.1"/>
    <property type="molecule type" value="Genomic_DNA"/>
</dbReference>
<evidence type="ECO:0000313" key="9">
    <source>
        <dbReference type="EMBL" id="PTM81454.1"/>
    </source>
</evidence>
<gene>
    <name evidence="9" type="ORF">C8J29_101392</name>
</gene>
<comment type="caution">
    <text evidence="9">The sequence shown here is derived from an EMBL/GenBank/DDBJ whole genome shotgun (WGS) entry which is preliminary data.</text>
</comment>
<dbReference type="InterPro" id="IPR013656">
    <property type="entry name" value="PAS_4"/>
</dbReference>
<evidence type="ECO:0000256" key="3">
    <source>
        <dbReference type="ARBA" id="ARBA00022553"/>
    </source>
</evidence>
<reference evidence="9 10" key="1">
    <citation type="submission" date="2018-04" db="EMBL/GenBank/DDBJ databases">
        <title>Genomic Encyclopedia of Type Strains, Phase III (KMG-III): the genomes of soil and plant-associated and newly described type strains.</title>
        <authorList>
            <person name="Whitman W."/>
        </authorList>
    </citation>
    <scope>NUCLEOTIDE SEQUENCE [LARGE SCALE GENOMIC DNA]</scope>
    <source>
        <strain evidence="9 10">JA192</strain>
    </source>
</reference>
<feature type="domain" description="Signal transduction histidine kinase HWE region" evidence="8">
    <location>
        <begin position="144"/>
        <end position="224"/>
    </location>
</feature>
<sequence length="332" mass="36456">MDLDDLYRLLRVSHVQAQDIVDTIRDPLLVLSGDLTVISANPAFYRTFATDRDSTIGRPLYELGNGQWNVAELRLLLENVIPKSASVADYEMKTEFPNVGSRTLLVSAQRLVHPDDGQRVLLLSIVDATVRRQMEAARDFQINELDHRIKNLMSVTQALTRQTSVEGRTAGEYRTALLGRFDALARSLEVASHKQTPQLRDLAAAVMEPYLEAAPAVAIAEGPVVRLSSSQATSLGLILHEMATNAAKHGALSTASGTVALDWKVVSDEVGPTKVHLRWQERGGPRAAAPSRTGFGTRLIRFTTEFELRGHAELSYEPDGFVAKLSFPSQTS</sequence>
<evidence type="ECO:0000256" key="7">
    <source>
        <dbReference type="ARBA" id="ARBA00022840"/>
    </source>
</evidence>
<proteinExistence type="predicted"/>
<evidence type="ECO:0000256" key="1">
    <source>
        <dbReference type="ARBA" id="ARBA00000085"/>
    </source>
</evidence>
<evidence type="ECO:0000259" key="8">
    <source>
        <dbReference type="SMART" id="SM00911"/>
    </source>
</evidence>
<keyword evidence="5" id="KW-0547">Nucleotide-binding</keyword>
<dbReference type="PANTHER" id="PTHR41523:SF7">
    <property type="entry name" value="HISTIDINE KINASE"/>
    <property type="match status" value="1"/>
</dbReference>